<evidence type="ECO:0000313" key="1">
    <source>
        <dbReference type="EMBL" id="KAH7928840.1"/>
    </source>
</evidence>
<dbReference type="EMBL" id="MU266348">
    <property type="protein sequence ID" value="KAH7928840.1"/>
    <property type="molecule type" value="Genomic_DNA"/>
</dbReference>
<name>A0ACB8BS98_9AGAM</name>
<keyword evidence="2" id="KW-1185">Reference proteome</keyword>
<gene>
    <name evidence="1" type="ORF">BV22DRAFT_1030221</name>
</gene>
<reference evidence="1" key="1">
    <citation type="journal article" date="2021" name="New Phytol.">
        <title>Evolutionary innovations through gain and loss of genes in the ectomycorrhizal Boletales.</title>
        <authorList>
            <person name="Wu G."/>
            <person name="Miyauchi S."/>
            <person name="Morin E."/>
            <person name="Kuo A."/>
            <person name="Drula E."/>
            <person name="Varga T."/>
            <person name="Kohler A."/>
            <person name="Feng B."/>
            <person name="Cao Y."/>
            <person name="Lipzen A."/>
            <person name="Daum C."/>
            <person name="Hundley H."/>
            <person name="Pangilinan J."/>
            <person name="Johnson J."/>
            <person name="Barry K."/>
            <person name="LaButti K."/>
            <person name="Ng V."/>
            <person name="Ahrendt S."/>
            <person name="Min B."/>
            <person name="Choi I.G."/>
            <person name="Park H."/>
            <person name="Plett J.M."/>
            <person name="Magnuson J."/>
            <person name="Spatafora J.W."/>
            <person name="Nagy L.G."/>
            <person name="Henrissat B."/>
            <person name="Grigoriev I.V."/>
            <person name="Yang Z.L."/>
            <person name="Xu J."/>
            <person name="Martin F.M."/>
        </authorList>
    </citation>
    <scope>NUCLEOTIDE SEQUENCE</scope>
    <source>
        <strain evidence="1">KUC20120723A-06</strain>
    </source>
</reference>
<evidence type="ECO:0000313" key="2">
    <source>
        <dbReference type="Proteomes" id="UP000790709"/>
    </source>
</evidence>
<accession>A0ACB8BS98</accession>
<comment type="caution">
    <text evidence="1">The sequence shown here is derived from an EMBL/GenBank/DDBJ whole genome shotgun (WGS) entry which is preliminary data.</text>
</comment>
<sequence length="521" mass="57791">MGANMSQQMKERVAKHKESRAALAPKTSRFSSPSLGRRSPGGHSPTPATPVQLVDSAQLQQPPEETAEDRPETAGDAQAYSSLASAMAPQPATVACQYRTGRTLGSGTYAIVKEAIHIKTGKYYACKVINKKLMEGREHMVRNEIAVLKRISSGHPNIVTLHDYFETSHNLYLCFDLCTGGELFDSICARGQYTEADAAELVRTIFAAVKYIHDCDIVHRDLKPENLLFRSKPEQTSEIMIADFGLSRVMAENKLSMLTEICGTPGYMAPEIFKKTGHGKPVDVWAMGVITYFLLAGYTPFDRDTQRQEMEAIIAGDYRFEPEEYWCNVSQTAREFVSECLTIDPQSRPTAADCLAHPWLTAEQPHFVESEAGSGQPRDLLPHVRKAFDARKTFRKAVLGMMAMKRMSTMRHHLSPEAQQLNEDVYQFKQESEKEVLEDMHVIHHHNADDDHSSDEASPARTPSDSLKQKREKATLKAVDDISIDKTGVNVNGVDETNKVAGKLAAVSLSASSDQDKAKSA</sequence>
<proteinExistence type="predicted"/>
<dbReference type="Proteomes" id="UP000790709">
    <property type="component" value="Unassembled WGS sequence"/>
</dbReference>
<organism evidence="1 2">
    <name type="scientific">Leucogyrophana mollusca</name>
    <dbReference type="NCBI Taxonomy" id="85980"/>
    <lineage>
        <taxon>Eukaryota</taxon>
        <taxon>Fungi</taxon>
        <taxon>Dikarya</taxon>
        <taxon>Basidiomycota</taxon>
        <taxon>Agaricomycotina</taxon>
        <taxon>Agaricomycetes</taxon>
        <taxon>Agaricomycetidae</taxon>
        <taxon>Boletales</taxon>
        <taxon>Boletales incertae sedis</taxon>
        <taxon>Leucogyrophana</taxon>
    </lineage>
</organism>
<protein>
    <submittedName>
        <fullName evidence="1">Pkinase-domain-containing protein</fullName>
    </submittedName>
</protein>